<dbReference type="AlphaFoldDB" id="A0A8T0EJT1"/>
<reference evidence="2" key="2">
    <citation type="submission" date="2020-06" db="EMBL/GenBank/DDBJ databases">
        <authorList>
            <person name="Sheffer M."/>
        </authorList>
    </citation>
    <scope>NUCLEOTIDE SEQUENCE</scope>
</reference>
<reference evidence="2" key="1">
    <citation type="journal article" date="2020" name="bioRxiv">
        <title>Chromosome-level reference genome of the European wasp spider Argiope bruennichi: a resource for studies on range expansion and evolutionary adaptation.</title>
        <authorList>
            <person name="Sheffer M.M."/>
            <person name="Hoppe A."/>
            <person name="Krehenwinkel H."/>
            <person name="Uhl G."/>
            <person name="Kuss A.W."/>
            <person name="Jensen L."/>
            <person name="Jensen C."/>
            <person name="Gillespie R.G."/>
            <person name="Hoff K.J."/>
            <person name="Prost S."/>
        </authorList>
    </citation>
    <scope>NUCLEOTIDE SEQUENCE</scope>
</reference>
<protein>
    <submittedName>
        <fullName evidence="2">Uncharacterized protein</fullName>
    </submittedName>
</protein>
<evidence type="ECO:0000313" key="3">
    <source>
        <dbReference type="Proteomes" id="UP000807504"/>
    </source>
</evidence>
<dbReference type="EMBL" id="JABXBU010002227">
    <property type="protein sequence ID" value="KAF8774192.1"/>
    <property type="molecule type" value="Genomic_DNA"/>
</dbReference>
<gene>
    <name evidence="2" type="ORF">HNY73_016771</name>
</gene>
<evidence type="ECO:0000313" key="2">
    <source>
        <dbReference type="EMBL" id="KAF8774192.1"/>
    </source>
</evidence>
<organism evidence="2 3">
    <name type="scientific">Argiope bruennichi</name>
    <name type="common">Wasp spider</name>
    <name type="synonym">Aranea bruennichi</name>
    <dbReference type="NCBI Taxonomy" id="94029"/>
    <lineage>
        <taxon>Eukaryota</taxon>
        <taxon>Metazoa</taxon>
        <taxon>Ecdysozoa</taxon>
        <taxon>Arthropoda</taxon>
        <taxon>Chelicerata</taxon>
        <taxon>Arachnida</taxon>
        <taxon>Araneae</taxon>
        <taxon>Araneomorphae</taxon>
        <taxon>Entelegynae</taxon>
        <taxon>Araneoidea</taxon>
        <taxon>Araneidae</taxon>
        <taxon>Argiope</taxon>
    </lineage>
</organism>
<feature type="region of interest" description="Disordered" evidence="1">
    <location>
        <begin position="137"/>
        <end position="156"/>
    </location>
</feature>
<keyword evidence="3" id="KW-1185">Reference proteome</keyword>
<proteinExistence type="predicted"/>
<comment type="caution">
    <text evidence="2">The sequence shown here is derived from an EMBL/GenBank/DDBJ whole genome shotgun (WGS) entry which is preliminary data.</text>
</comment>
<sequence>MNRLFTSQQRKMQKFYKIKSTFTGQAEDRKIDAGSEMKNLQMKSNESANDYVARARGMATKCHSLGLDATPRELVYYTVRGLKGKFSKVLKILKIQLDKSVDEILEIIRDEENTCYSPTKDENSDSSILYHRGTLRQRDADMGDENETPDVESSSNNIVNQIPLRRSESLKSKQMAANVAHHIPNTYLEAKNNADWNNWETVMQNELDSLNKHEV</sequence>
<dbReference type="Proteomes" id="UP000807504">
    <property type="component" value="Unassembled WGS sequence"/>
</dbReference>
<name>A0A8T0EJT1_ARGBR</name>
<accession>A0A8T0EJT1</accession>
<evidence type="ECO:0000256" key="1">
    <source>
        <dbReference type="SAM" id="MobiDB-lite"/>
    </source>
</evidence>